<dbReference type="EMBL" id="LNYK01000019">
    <property type="protein sequence ID" value="KTD20657.1"/>
    <property type="molecule type" value="Genomic_DNA"/>
</dbReference>
<protein>
    <submittedName>
        <fullName evidence="5">Phosphopantetheine-protein transferase</fullName>
    </submittedName>
</protein>
<dbReference type="STRING" id="45068.Llon_1543"/>
<reference evidence="5 6" key="1">
    <citation type="submission" date="2015-11" db="EMBL/GenBank/DDBJ databases">
        <title>Genomic analysis of 38 Legionella species identifies large and diverse effector repertoires.</title>
        <authorList>
            <person name="Burstein D."/>
            <person name="Amaro F."/>
            <person name="Zusman T."/>
            <person name="Lifshitz Z."/>
            <person name="Cohen O."/>
            <person name="Gilbert J.A."/>
            <person name="Pupko T."/>
            <person name="Shuman H.A."/>
            <person name="Segal G."/>
        </authorList>
    </citation>
    <scope>NUCLEOTIDE SEQUENCE [LARGE SCALE GENOMIC DNA]</scope>
    <source>
        <strain evidence="5 6">ATCC 49505</strain>
    </source>
</reference>
<dbReference type="GO" id="GO:0000287">
    <property type="term" value="F:magnesium ion binding"/>
    <property type="evidence" value="ECO:0007669"/>
    <property type="project" value="InterPro"/>
</dbReference>
<dbReference type="InterPro" id="IPR037143">
    <property type="entry name" value="4-PPantetheinyl_Trfase_dom_sf"/>
</dbReference>
<evidence type="ECO:0000313" key="6">
    <source>
        <dbReference type="Proteomes" id="UP000054997"/>
    </source>
</evidence>
<evidence type="ECO:0000259" key="3">
    <source>
        <dbReference type="Pfam" id="PF01648"/>
    </source>
</evidence>
<feature type="domain" description="4'-phosphopantetheinyl transferase" evidence="3">
    <location>
        <begin position="141"/>
        <end position="209"/>
    </location>
</feature>
<dbReference type="GO" id="GO:0005829">
    <property type="term" value="C:cytosol"/>
    <property type="evidence" value="ECO:0007669"/>
    <property type="project" value="TreeGrafter"/>
</dbReference>
<evidence type="ECO:0000256" key="1">
    <source>
        <dbReference type="ARBA" id="ARBA00010990"/>
    </source>
</evidence>
<feature type="domain" description="4'-phosphopantetheinyl transferase N-terminal" evidence="4">
    <location>
        <begin position="51"/>
        <end position="135"/>
    </location>
</feature>
<dbReference type="PANTHER" id="PTHR12215">
    <property type="entry name" value="PHOSPHOPANTETHEINE TRANSFERASE"/>
    <property type="match status" value="1"/>
</dbReference>
<keyword evidence="2 5" id="KW-0808">Transferase</keyword>
<evidence type="ECO:0000313" key="5">
    <source>
        <dbReference type="EMBL" id="KTD20657.1"/>
    </source>
</evidence>
<comment type="caution">
    <text evidence="5">The sequence shown here is derived from an EMBL/GenBank/DDBJ whole genome shotgun (WGS) entry which is preliminary data.</text>
</comment>
<comment type="similarity">
    <text evidence="1">Belongs to the P-Pant transferase superfamily. Gsp/Sfp/HetI/AcpT family.</text>
</comment>
<dbReference type="InterPro" id="IPR008278">
    <property type="entry name" value="4-PPantetheinyl_Trfase_dom"/>
</dbReference>
<dbReference type="Proteomes" id="UP000054997">
    <property type="component" value="Unassembled WGS sequence"/>
</dbReference>
<dbReference type="AlphaFoldDB" id="A0A0W0VKL7"/>
<dbReference type="InterPro" id="IPR050559">
    <property type="entry name" value="P-Pant_transferase_sf"/>
</dbReference>
<dbReference type="Pfam" id="PF22624">
    <property type="entry name" value="AASDHPPT_N"/>
    <property type="match status" value="1"/>
</dbReference>
<dbReference type="GO" id="GO:0019878">
    <property type="term" value="P:lysine biosynthetic process via aminoadipic acid"/>
    <property type="evidence" value="ECO:0007669"/>
    <property type="project" value="TreeGrafter"/>
</dbReference>
<evidence type="ECO:0000256" key="2">
    <source>
        <dbReference type="ARBA" id="ARBA00022679"/>
    </source>
</evidence>
<dbReference type="Pfam" id="PF01648">
    <property type="entry name" value="ACPS"/>
    <property type="match status" value="1"/>
</dbReference>
<dbReference type="GO" id="GO:0008897">
    <property type="term" value="F:holo-[acyl-carrier-protein] synthase activity"/>
    <property type="evidence" value="ECO:0007669"/>
    <property type="project" value="InterPro"/>
</dbReference>
<organism evidence="5 6">
    <name type="scientific">Legionella londiniensis</name>
    <dbReference type="NCBI Taxonomy" id="45068"/>
    <lineage>
        <taxon>Bacteria</taxon>
        <taxon>Pseudomonadati</taxon>
        <taxon>Pseudomonadota</taxon>
        <taxon>Gammaproteobacteria</taxon>
        <taxon>Legionellales</taxon>
        <taxon>Legionellaceae</taxon>
        <taxon>Legionella</taxon>
    </lineage>
</organism>
<evidence type="ECO:0000259" key="4">
    <source>
        <dbReference type="Pfam" id="PF22624"/>
    </source>
</evidence>
<sequence>MVALRSITVTMQRCQKCTHLIDMNISAFQPFTKQELSLSRQCIDIWRFSLRQVFNEAPSILNQEEMGRAGRFYFPKHRRRFIAARVMLRLILARYVKLDAAQLEFVFNEHGKPDLAHIPFIQFNLSHSADLALLAVGKEFPLGIDLEFFSARPYEGIGSHLFSEQENQTLKSLQPALKPLCFFHIWTQKEAFIKACGLGLSYPTRKITVPALPPADNLIIDPLTKTTWKITSFVPQISCCAALCYNPEINSFRHFEIKDVTNLLTE</sequence>
<keyword evidence="6" id="KW-1185">Reference proteome</keyword>
<name>A0A0W0VKL7_9GAMM</name>
<proteinExistence type="inferred from homology"/>
<dbReference type="InterPro" id="IPR055066">
    <property type="entry name" value="AASDHPPT_N"/>
</dbReference>
<dbReference type="Gene3D" id="3.90.470.20">
    <property type="entry name" value="4'-phosphopantetheinyl transferase domain"/>
    <property type="match status" value="2"/>
</dbReference>
<dbReference type="PATRIC" id="fig|45068.5.peg.1672"/>
<dbReference type="SUPFAM" id="SSF56214">
    <property type="entry name" value="4'-phosphopantetheinyl transferase"/>
    <property type="match status" value="2"/>
</dbReference>
<dbReference type="PANTHER" id="PTHR12215:SF10">
    <property type="entry name" value="L-AMINOADIPATE-SEMIALDEHYDE DEHYDROGENASE-PHOSPHOPANTETHEINYL TRANSFERASE"/>
    <property type="match status" value="1"/>
</dbReference>
<accession>A0A0W0VKL7</accession>
<gene>
    <name evidence="5" type="ORF">Llon_1543</name>
</gene>